<dbReference type="GO" id="GO:0015940">
    <property type="term" value="P:pantothenate biosynthetic process"/>
    <property type="evidence" value="ECO:0007669"/>
    <property type="project" value="InterPro"/>
</dbReference>
<protein>
    <submittedName>
        <fullName evidence="7">2-dehydropantoate 2-reductase</fullName>
    </submittedName>
</protein>
<dbReference type="GO" id="GO:0005737">
    <property type="term" value="C:cytoplasm"/>
    <property type="evidence" value="ECO:0007669"/>
    <property type="project" value="TreeGrafter"/>
</dbReference>
<dbReference type="InterPro" id="IPR008927">
    <property type="entry name" value="6-PGluconate_DH-like_C_sf"/>
</dbReference>
<dbReference type="Gene3D" id="3.40.50.720">
    <property type="entry name" value="NAD(P)-binding Rossmann-like Domain"/>
    <property type="match status" value="1"/>
</dbReference>
<keyword evidence="8" id="KW-1185">Reference proteome</keyword>
<dbReference type="Pfam" id="PF02558">
    <property type="entry name" value="ApbA"/>
    <property type="match status" value="1"/>
</dbReference>
<evidence type="ECO:0000313" key="7">
    <source>
        <dbReference type="EMBL" id="KXH33051.1"/>
    </source>
</evidence>
<dbReference type="Proteomes" id="UP000070328">
    <property type="component" value="Unassembled WGS sequence"/>
</dbReference>
<dbReference type="OrthoDB" id="3609at2759"/>
<keyword evidence="2" id="KW-0521">NADP</keyword>
<dbReference type="PANTHER" id="PTHR21708:SF40">
    <property type="entry name" value="REDUCTASE FAMILY PROTEIN, PUTATIVE (AFU_ORTHOLOGUE AFUA_2G14497)-RELATED"/>
    <property type="match status" value="1"/>
</dbReference>
<dbReference type="InterPro" id="IPR013328">
    <property type="entry name" value="6PGD_dom2"/>
</dbReference>
<dbReference type="EMBL" id="JFBX01000625">
    <property type="protein sequence ID" value="KXH33051.1"/>
    <property type="molecule type" value="Genomic_DNA"/>
</dbReference>
<dbReference type="Gene3D" id="1.10.1040.10">
    <property type="entry name" value="N-(1-d-carboxylethyl)-l-norvaline Dehydrogenase, domain 2"/>
    <property type="match status" value="1"/>
</dbReference>
<evidence type="ECO:0000256" key="4">
    <source>
        <dbReference type="SAM" id="MobiDB-lite"/>
    </source>
</evidence>
<dbReference type="FunFam" id="3.40.50.720:FF:000609">
    <property type="entry name" value="2-dehydropantoate 2-reductase"/>
    <property type="match status" value="1"/>
</dbReference>
<evidence type="ECO:0000313" key="8">
    <source>
        <dbReference type="Proteomes" id="UP000070328"/>
    </source>
</evidence>
<dbReference type="PANTHER" id="PTHR21708">
    <property type="entry name" value="PROBABLE 2-DEHYDROPANTOATE 2-REDUCTASE"/>
    <property type="match status" value="1"/>
</dbReference>
<accession>A0A135SB32</accession>
<feature type="region of interest" description="Disordered" evidence="4">
    <location>
        <begin position="349"/>
        <end position="374"/>
    </location>
</feature>
<evidence type="ECO:0000256" key="1">
    <source>
        <dbReference type="ARBA" id="ARBA00007870"/>
    </source>
</evidence>
<dbReference type="InterPro" id="IPR003710">
    <property type="entry name" value="ApbA"/>
</dbReference>
<dbReference type="InterPro" id="IPR022190">
    <property type="entry name" value="DUF3716"/>
</dbReference>
<evidence type="ECO:0000259" key="5">
    <source>
        <dbReference type="Pfam" id="PF02558"/>
    </source>
</evidence>
<proteinExistence type="inferred from homology"/>
<gene>
    <name evidence="7" type="ORF">CSIM01_05186</name>
</gene>
<name>A0A135SB32_9PEZI</name>
<comment type="similarity">
    <text evidence="1">Belongs to the ketopantoate reductase family.</text>
</comment>
<dbReference type="SUPFAM" id="SSF51735">
    <property type="entry name" value="NAD(P)-binding Rossmann-fold domains"/>
    <property type="match status" value="1"/>
</dbReference>
<dbReference type="Pfam" id="PF08546">
    <property type="entry name" value="ApbA_C"/>
    <property type="match status" value="1"/>
</dbReference>
<dbReference type="NCBIfam" id="TIGR00745">
    <property type="entry name" value="apbA_panE"/>
    <property type="match status" value="1"/>
</dbReference>
<evidence type="ECO:0000259" key="6">
    <source>
        <dbReference type="Pfam" id="PF08546"/>
    </source>
</evidence>
<dbReference type="InterPro" id="IPR013332">
    <property type="entry name" value="KPR_N"/>
</dbReference>
<feature type="region of interest" description="Disordered" evidence="4">
    <location>
        <begin position="403"/>
        <end position="484"/>
    </location>
</feature>
<sequence>MLRFYIPLYTLHGDSNKQGVDEGLAWSQTQNQKCLTPPGQRQQISKSPERLMNLTVTAIPDGQSPTTSELARGRTDDQLNYVTGGKTSGFFAGTYKWLFHIRLQLLARAEEITQKEQGTMPSTTLASRVRTGAGASVGQISLKTAPAHSGVGNRQGSYEHRGRHKNIKDAAPETAQYVEDQALQPSITPTETMKILGPLPVRRAWRVRPGRASPDISQAPVLEAVMLHERGDLQGSEAQCSKCRRGDGISSECVKMPGIYSGACSNCLLARTFDRPGSSARPVRSYSAERRSISATISPSIPKEDLIAVWNLIAGVIATQPQECFTEDGSQPPGKKIEDAARLVARSADEWGHTIKEEESDPGKTPKTPSERSRLVRQATRIRETALQIANCARIWGEKLERKRSSSQLRTGFPASEEDDGREMRGKDGVMGRNVGHLSEPLVTSTGCNARRPPFNPQEVSPSPVPPRYTGTRHKVRRSEGHRRCEGSISGVGALVASPPPHRTSGAVLNANRSRCATSQQIEVLLYGLGAIGSFYAFILSRVPRVKLTVVAKSNYNAVKENGIAIASENHGEHNVRPYRVVRNAAEAEAKFDYIVCAHKAITQDAVPAEIAPAVDAEKSTIVIIQNGVGNEVPFRKAFPHTTIISCVTWTGAAQPQPGHIKHTKSEDMQIGLYPNDTDQAVEKQRLDEFASLLTEGKTVFQVVPNIQVQRWEKVVWNAAWNSLTTLTLLDTHSWLSSSPDATPMTQRLMREVIDVAKACEVPIDYDLVDKLINKILAMHPIGSSMQNDFKAGRPMEVDIILGYPYRKGKELGIATPTLDTIYVILTGTNLRLLRESGH</sequence>
<dbReference type="InterPro" id="IPR013752">
    <property type="entry name" value="KPA_reductase"/>
</dbReference>
<dbReference type="InterPro" id="IPR051402">
    <property type="entry name" value="KPR-Related"/>
</dbReference>
<evidence type="ECO:0000256" key="3">
    <source>
        <dbReference type="ARBA" id="ARBA00023002"/>
    </source>
</evidence>
<feature type="domain" description="Ketopantoate reductase C-terminal" evidence="6">
    <location>
        <begin position="706"/>
        <end position="827"/>
    </location>
</feature>
<reference evidence="7 8" key="1">
    <citation type="submission" date="2014-02" db="EMBL/GenBank/DDBJ databases">
        <title>The genome sequence of Colletotrichum simmondsii CBS122122.</title>
        <authorList>
            <person name="Baroncelli R."/>
            <person name="Thon M.R."/>
        </authorList>
    </citation>
    <scope>NUCLEOTIDE SEQUENCE [LARGE SCALE GENOMIC DNA]</scope>
    <source>
        <strain evidence="7 8">CBS122122</strain>
    </source>
</reference>
<feature type="domain" description="Ketopantoate reductase N-terminal" evidence="5">
    <location>
        <begin position="525"/>
        <end position="675"/>
    </location>
</feature>
<dbReference type="Pfam" id="PF12511">
    <property type="entry name" value="DUF3716"/>
    <property type="match status" value="1"/>
</dbReference>
<dbReference type="GO" id="GO:0008677">
    <property type="term" value="F:2-dehydropantoate 2-reductase activity"/>
    <property type="evidence" value="ECO:0007669"/>
    <property type="project" value="InterPro"/>
</dbReference>
<evidence type="ECO:0000256" key="2">
    <source>
        <dbReference type="ARBA" id="ARBA00022857"/>
    </source>
</evidence>
<dbReference type="AlphaFoldDB" id="A0A135SB32"/>
<dbReference type="SUPFAM" id="SSF48179">
    <property type="entry name" value="6-phosphogluconate dehydrogenase C-terminal domain-like"/>
    <property type="match status" value="1"/>
</dbReference>
<keyword evidence="3" id="KW-0560">Oxidoreductase</keyword>
<organism evidence="7 8">
    <name type="scientific">Colletotrichum simmondsii</name>
    <dbReference type="NCBI Taxonomy" id="703756"/>
    <lineage>
        <taxon>Eukaryota</taxon>
        <taxon>Fungi</taxon>
        <taxon>Dikarya</taxon>
        <taxon>Ascomycota</taxon>
        <taxon>Pezizomycotina</taxon>
        <taxon>Sordariomycetes</taxon>
        <taxon>Hypocreomycetidae</taxon>
        <taxon>Glomerellales</taxon>
        <taxon>Glomerellaceae</taxon>
        <taxon>Colletotrichum</taxon>
        <taxon>Colletotrichum acutatum species complex</taxon>
    </lineage>
</organism>
<dbReference type="FunFam" id="1.10.1040.10:FF:000017">
    <property type="entry name" value="2-dehydropantoate 2-reductase"/>
    <property type="match status" value="1"/>
</dbReference>
<dbReference type="InterPro" id="IPR036291">
    <property type="entry name" value="NAD(P)-bd_dom_sf"/>
</dbReference>
<comment type="caution">
    <text evidence="7">The sequence shown here is derived from an EMBL/GenBank/DDBJ whole genome shotgun (WGS) entry which is preliminary data.</text>
</comment>